<keyword evidence="3" id="KW-1185">Reference proteome</keyword>
<organism evidence="2 3">
    <name type="scientific">Ruminiclostridium sufflavum DSM 19573</name>
    <dbReference type="NCBI Taxonomy" id="1121337"/>
    <lineage>
        <taxon>Bacteria</taxon>
        <taxon>Bacillati</taxon>
        <taxon>Bacillota</taxon>
        <taxon>Clostridia</taxon>
        <taxon>Eubacteriales</taxon>
        <taxon>Oscillospiraceae</taxon>
        <taxon>Ruminiclostridium</taxon>
    </lineage>
</organism>
<dbReference type="EMBL" id="QKMR01000007">
    <property type="protein sequence ID" value="PYG88228.1"/>
    <property type="molecule type" value="Genomic_DNA"/>
</dbReference>
<comment type="caution">
    <text evidence="2">The sequence shown here is derived from an EMBL/GenBank/DDBJ whole genome shotgun (WGS) entry which is preliminary data.</text>
</comment>
<dbReference type="InterPro" id="IPR026935">
    <property type="entry name" value="BtrH_N"/>
</dbReference>
<reference evidence="2 3" key="1">
    <citation type="submission" date="2018-06" db="EMBL/GenBank/DDBJ databases">
        <title>Genomic Encyclopedia of Type Strains, Phase I: the one thousand microbial genomes (KMG-I) project.</title>
        <authorList>
            <person name="Kyrpides N."/>
        </authorList>
    </citation>
    <scope>NUCLEOTIDE SEQUENCE [LARGE SCALE GENOMIC DNA]</scope>
    <source>
        <strain evidence="2 3">DSM 19573</strain>
    </source>
</reference>
<dbReference type="Proteomes" id="UP000248132">
    <property type="component" value="Unassembled WGS sequence"/>
</dbReference>
<protein>
    <submittedName>
        <fullName evidence="2">Butirosin biosynthesis protein H-like</fullName>
    </submittedName>
</protein>
<sequence length="374" mass="43476">MAIKEIKNVPRFFEPYVSDCFHNALSAQLMYLGLNPNIILADYLSFLYDKETGYMGVNYLYKYNTSVEFSETELNTSFEQAYFPVPEVYKRDGTENKADYSRDQIMVKMYIESDSDCAYNRVKELIDSDIPVVAAVDLFYMQYHRAYQKEHGLHYVVITGYNEEEGWYELFDKYRLSNSDFDGRLPINEVRMARASDNPLNNAMMGEYSRPVQNVWCEVENHKGFKLQNDRIAATLKESCIRMSSKKEVLGYQCGFDAINTLVDDLEAKKAVPLCEKNQYMFKTYYNETFKNIARSRKRFKTFINEIDGILPQNIQSDISDLLEESSRHWDICANLSLKLGITKKLTLLEDIINQLKEVIVNEQKVISDLGNAL</sequence>
<dbReference type="Pfam" id="PF14399">
    <property type="entry name" value="BtrH_N"/>
    <property type="match status" value="1"/>
</dbReference>
<gene>
    <name evidence="2" type="ORF">LY28_01568</name>
</gene>
<dbReference type="AlphaFoldDB" id="A0A318XL32"/>
<dbReference type="RefSeq" id="WP_110461609.1">
    <property type="nucleotide sequence ID" value="NZ_QKMR01000007.1"/>
</dbReference>
<accession>A0A318XL32</accession>
<dbReference type="OrthoDB" id="1737154at2"/>
<name>A0A318XL32_9FIRM</name>
<evidence type="ECO:0000313" key="3">
    <source>
        <dbReference type="Proteomes" id="UP000248132"/>
    </source>
</evidence>
<feature type="domain" description="Butirosin biosynthesis protein H N-terminal" evidence="1">
    <location>
        <begin position="104"/>
        <end position="172"/>
    </location>
</feature>
<evidence type="ECO:0000313" key="2">
    <source>
        <dbReference type="EMBL" id="PYG88228.1"/>
    </source>
</evidence>
<evidence type="ECO:0000259" key="1">
    <source>
        <dbReference type="Pfam" id="PF14399"/>
    </source>
</evidence>
<proteinExistence type="predicted"/>